<proteinExistence type="predicted"/>
<comment type="caution">
    <text evidence="1">The sequence shown here is derived from an EMBL/GenBank/DDBJ whole genome shotgun (WGS) entry which is preliminary data.</text>
</comment>
<gene>
    <name evidence="1" type="ORF">TNCV_1664291</name>
</gene>
<dbReference type="EMBL" id="BMAU01021220">
    <property type="protein sequence ID" value="GFY00390.1"/>
    <property type="molecule type" value="Genomic_DNA"/>
</dbReference>
<name>A0A8X6RWW0_TRICX</name>
<reference evidence="1" key="1">
    <citation type="submission" date="2020-08" db="EMBL/GenBank/DDBJ databases">
        <title>Multicomponent nature underlies the extraordinary mechanical properties of spider dragline silk.</title>
        <authorList>
            <person name="Kono N."/>
            <person name="Nakamura H."/>
            <person name="Mori M."/>
            <person name="Yoshida Y."/>
            <person name="Ohtoshi R."/>
            <person name="Malay A.D."/>
            <person name="Moran D.A.P."/>
            <person name="Tomita M."/>
            <person name="Numata K."/>
            <person name="Arakawa K."/>
        </authorList>
    </citation>
    <scope>NUCLEOTIDE SEQUENCE</scope>
</reference>
<organism evidence="1 2">
    <name type="scientific">Trichonephila clavipes</name>
    <name type="common">Golden silk orbweaver</name>
    <name type="synonym">Nephila clavipes</name>
    <dbReference type="NCBI Taxonomy" id="2585209"/>
    <lineage>
        <taxon>Eukaryota</taxon>
        <taxon>Metazoa</taxon>
        <taxon>Ecdysozoa</taxon>
        <taxon>Arthropoda</taxon>
        <taxon>Chelicerata</taxon>
        <taxon>Arachnida</taxon>
        <taxon>Araneae</taxon>
        <taxon>Araneomorphae</taxon>
        <taxon>Entelegynae</taxon>
        <taxon>Araneoidea</taxon>
        <taxon>Nephilidae</taxon>
        <taxon>Trichonephila</taxon>
    </lineage>
</organism>
<accession>A0A8X6RWW0</accession>
<dbReference type="Proteomes" id="UP000887159">
    <property type="component" value="Unassembled WGS sequence"/>
</dbReference>
<protein>
    <submittedName>
        <fullName evidence="1">Uncharacterized protein</fullName>
    </submittedName>
</protein>
<sequence length="115" mass="13331">MLVSCPGQQFNDFMRERYQYFDYFTAWQGACLCPVQGNNSMISGQNDNSLSITLLRGKEHPCVLPRATIQLSQGRTIPVFRLLYRVVRSLFVSCPGQKFNDLRAERYQSFDYFIA</sequence>
<dbReference type="AlphaFoldDB" id="A0A8X6RWW0"/>
<evidence type="ECO:0000313" key="1">
    <source>
        <dbReference type="EMBL" id="GFY00390.1"/>
    </source>
</evidence>
<keyword evidence="2" id="KW-1185">Reference proteome</keyword>
<evidence type="ECO:0000313" key="2">
    <source>
        <dbReference type="Proteomes" id="UP000887159"/>
    </source>
</evidence>